<protein>
    <recommendedName>
        <fullName evidence="2">SCP domain-containing protein</fullName>
    </recommendedName>
</protein>
<name>A0A9P6T4N9_9FUNG</name>
<dbReference type="SMART" id="SM00198">
    <property type="entry name" value="SCP"/>
    <property type="match status" value="1"/>
</dbReference>
<gene>
    <name evidence="3" type="ORF">BGZ80_007717</name>
</gene>
<evidence type="ECO:0000313" key="4">
    <source>
        <dbReference type="Proteomes" id="UP000703661"/>
    </source>
</evidence>
<dbReference type="PANTHER" id="PTHR10334">
    <property type="entry name" value="CYSTEINE-RICH SECRETORY PROTEIN-RELATED"/>
    <property type="match status" value="1"/>
</dbReference>
<comment type="caution">
    <text evidence="3">The sequence shown here is derived from an EMBL/GenBank/DDBJ whole genome shotgun (WGS) entry which is preliminary data.</text>
</comment>
<feature type="domain" description="SCP" evidence="2">
    <location>
        <begin position="57"/>
        <end position="179"/>
    </location>
</feature>
<organism evidence="3 4">
    <name type="scientific">Entomortierella chlamydospora</name>
    <dbReference type="NCBI Taxonomy" id="101097"/>
    <lineage>
        <taxon>Eukaryota</taxon>
        <taxon>Fungi</taxon>
        <taxon>Fungi incertae sedis</taxon>
        <taxon>Mucoromycota</taxon>
        <taxon>Mortierellomycotina</taxon>
        <taxon>Mortierellomycetes</taxon>
        <taxon>Mortierellales</taxon>
        <taxon>Mortierellaceae</taxon>
        <taxon>Entomortierella</taxon>
    </lineage>
</organism>
<feature type="chain" id="PRO_5040383109" description="SCP domain-containing protein" evidence="1">
    <location>
        <begin position="22"/>
        <end position="196"/>
    </location>
</feature>
<dbReference type="Proteomes" id="UP000703661">
    <property type="component" value="Unassembled WGS sequence"/>
</dbReference>
<evidence type="ECO:0000313" key="3">
    <source>
        <dbReference type="EMBL" id="KAG0024782.1"/>
    </source>
</evidence>
<evidence type="ECO:0000256" key="1">
    <source>
        <dbReference type="SAM" id="SignalP"/>
    </source>
</evidence>
<feature type="signal peptide" evidence="1">
    <location>
        <begin position="1"/>
        <end position="21"/>
    </location>
</feature>
<accession>A0A9P6T4N9</accession>
<dbReference type="EMBL" id="JAAAID010000004">
    <property type="protein sequence ID" value="KAG0024782.1"/>
    <property type="molecule type" value="Genomic_DNA"/>
</dbReference>
<dbReference type="Pfam" id="PF00188">
    <property type="entry name" value="CAP"/>
    <property type="match status" value="1"/>
</dbReference>
<dbReference type="InterPro" id="IPR014044">
    <property type="entry name" value="CAP_dom"/>
</dbReference>
<dbReference type="PROSITE" id="PS01009">
    <property type="entry name" value="CRISP_1"/>
    <property type="match status" value="1"/>
</dbReference>
<evidence type="ECO:0000259" key="2">
    <source>
        <dbReference type="SMART" id="SM00198"/>
    </source>
</evidence>
<keyword evidence="1" id="KW-0732">Signal</keyword>
<sequence length="196" mass="21849">MVKFTTLLLASVAVLAASTNAQDLLEPRTFTPEQANVITLPHNQTLERRASDGLTAKERKDILAVHNKYRARHQAPALTWNSKIATFGNNWIQACEFKHSGGPHGENLAAGYSNFKAAVKAWYDEVKYYNYGRPGFSSQTGHYTQVVWKSTSSVGCAKKKCPNYYIYICEYDSPGNIVTSDGSYFKKNVLPTVKSK</sequence>
<reference evidence="3" key="1">
    <citation type="journal article" date="2020" name="Fungal Divers.">
        <title>Resolving the Mortierellaceae phylogeny through synthesis of multi-gene phylogenetics and phylogenomics.</title>
        <authorList>
            <person name="Vandepol N."/>
            <person name="Liber J."/>
            <person name="Desiro A."/>
            <person name="Na H."/>
            <person name="Kennedy M."/>
            <person name="Barry K."/>
            <person name="Grigoriev I.V."/>
            <person name="Miller A.N."/>
            <person name="O'Donnell K."/>
            <person name="Stajich J.E."/>
            <person name="Bonito G."/>
        </authorList>
    </citation>
    <scope>NUCLEOTIDE SEQUENCE</scope>
    <source>
        <strain evidence="3">NRRL 2769</strain>
    </source>
</reference>
<dbReference type="AlphaFoldDB" id="A0A9P6T4N9"/>
<dbReference type="InterPro" id="IPR035940">
    <property type="entry name" value="CAP_sf"/>
</dbReference>
<dbReference type="PRINTS" id="PR00837">
    <property type="entry name" value="V5TPXLIKE"/>
</dbReference>
<dbReference type="InterPro" id="IPR018244">
    <property type="entry name" value="Allrgn_V5/Tpx1_CS"/>
</dbReference>
<dbReference type="SUPFAM" id="SSF55797">
    <property type="entry name" value="PR-1-like"/>
    <property type="match status" value="1"/>
</dbReference>
<proteinExistence type="predicted"/>
<dbReference type="GO" id="GO:0005576">
    <property type="term" value="C:extracellular region"/>
    <property type="evidence" value="ECO:0007669"/>
    <property type="project" value="InterPro"/>
</dbReference>
<dbReference type="Gene3D" id="3.40.33.10">
    <property type="entry name" value="CAP"/>
    <property type="match status" value="1"/>
</dbReference>
<keyword evidence="4" id="KW-1185">Reference proteome</keyword>
<dbReference type="InterPro" id="IPR001283">
    <property type="entry name" value="CRISP-related"/>
</dbReference>